<dbReference type="InterPro" id="IPR050361">
    <property type="entry name" value="MPP/UQCRC_Complex"/>
</dbReference>
<feature type="domain" description="Peptidase M16 C-terminal" evidence="5">
    <location>
        <begin position="206"/>
        <end position="374"/>
    </location>
</feature>
<dbReference type="GO" id="GO:0004222">
    <property type="term" value="F:metalloendopeptidase activity"/>
    <property type="evidence" value="ECO:0007669"/>
    <property type="project" value="InterPro"/>
</dbReference>
<comment type="similarity">
    <text evidence="2 3">Belongs to the peptidase M16 family.</text>
</comment>
<dbReference type="AlphaFoldDB" id="A0A6N3A2F0"/>
<organism evidence="6">
    <name type="scientific">Parabacteroides merdae</name>
    <dbReference type="NCBI Taxonomy" id="46503"/>
    <lineage>
        <taxon>Bacteria</taxon>
        <taxon>Pseudomonadati</taxon>
        <taxon>Bacteroidota</taxon>
        <taxon>Bacteroidia</taxon>
        <taxon>Bacteroidales</taxon>
        <taxon>Tannerellaceae</taxon>
        <taxon>Parabacteroides</taxon>
    </lineage>
</organism>
<evidence type="ECO:0000259" key="5">
    <source>
        <dbReference type="Pfam" id="PF05193"/>
    </source>
</evidence>
<dbReference type="SUPFAM" id="SSF63411">
    <property type="entry name" value="LuxS/MPP-like metallohydrolase"/>
    <property type="match status" value="2"/>
</dbReference>
<dbReference type="InterPro" id="IPR011765">
    <property type="entry name" value="Pept_M16_N"/>
</dbReference>
<evidence type="ECO:0000256" key="2">
    <source>
        <dbReference type="ARBA" id="ARBA00007261"/>
    </source>
</evidence>
<dbReference type="EMBL" id="CACRUV010000011">
    <property type="protein sequence ID" value="VYT84477.1"/>
    <property type="molecule type" value="Genomic_DNA"/>
</dbReference>
<evidence type="ECO:0000313" key="6">
    <source>
        <dbReference type="EMBL" id="VYT84477.1"/>
    </source>
</evidence>
<dbReference type="Gene3D" id="3.30.830.10">
    <property type="entry name" value="Metalloenzyme, LuxS/M16 peptidase-like"/>
    <property type="match status" value="2"/>
</dbReference>
<proteinExistence type="inferred from homology"/>
<dbReference type="InterPro" id="IPR007863">
    <property type="entry name" value="Peptidase_M16_C"/>
</dbReference>
<name>A0A6N3A2F0_9BACT</name>
<comment type="cofactor">
    <cofactor evidence="1">
        <name>Zn(2+)</name>
        <dbReference type="ChEBI" id="CHEBI:29105"/>
    </cofactor>
</comment>
<dbReference type="PROSITE" id="PS00143">
    <property type="entry name" value="INSULINASE"/>
    <property type="match status" value="1"/>
</dbReference>
<feature type="domain" description="Peptidase M16 N-terminal" evidence="4">
    <location>
        <begin position="55"/>
        <end position="193"/>
    </location>
</feature>
<protein>
    <submittedName>
        <fullName evidence="6">Peptidase M16 inactive domain protein</fullName>
    </submittedName>
</protein>
<evidence type="ECO:0000256" key="1">
    <source>
        <dbReference type="ARBA" id="ARBA00001947"/>
    </source>
</evidence>
<accession>A0A6N3A2F0</accession>
<dbReference type="PANTHER" id="PTHR11851:SF49">
    <property type="entry name" value="MITOCHONDRIAL-PROCESSING PEPTIDASE SUBUNIT ALPHA"/>
    <property type="match status" value="1"/>
</dbReference>
<dbReference type="Pfam" id="PF05193">
    <property type="entry name" value="Peptidase_M16_C"/>
    <property type="match status" value="1"/>
</dbReference>
<sequence>MNLTKCKSIYFNDTCTWNDLYFCTFVPPNEWIMEKDYFSHILPNGLRIVHLPSASPVSYCGFAVNAGTRDEEMDEFGLAHFVEHMIFKGTEKRKSWHILNRMENVGGELNAYTTKEETFVYSIFMEEHFRRAFELLSDLVFHSQFPEQEIEKEVDVILDEINSYEDSPSELIFDEFENLLFDGHALGHNILGDEQSLLGFGSESGKSFMRRFYAPENMVFFSMGRIPFKKIVQMAESTLSDIAFPMAARNRTAPGELLPVSRQIHKDTHQAHVLIGGRAYSMHDEKRLPLFLLNNLLGGPGMNNRLNVSLREKNGLVYNVESNVTSYTDTGLASIYFGTDPKNKEKAIRLVYKELAKLREVKLTATQLAAAKKQVIGQLGVSGDNREGLFLGLGKSFLHYNRYDTLPEVFAKVEKLTAGEIREVANEIFAPERLFSLIYQ</sequence>
<gene>
    <name evidence="6" type="ORF">PMLFYP103_00718</name>
</gene>
<dbReference type="GO" id="GO:0006508">
    <property type="term" value="P:proteolysis"/>
    <property type="evidence" value="ECO:0007669"/>
    <property type="project" value="InterPro"/>
</dbReference>
<evidence type="ECO:0000259" key="4">
    <source>
        <dbReference type="Pfam" id="PF00675"/>
    </source>
</evidence>
<dbReference type="PANTHER" id="PTHR11851">
    <property type="entry name" value="METALLOPROTEASE"/>
    <property type="match status" value="1"/>
</dbReference>
<reference evidence="6" key="1">
    <citation type="submission" date="2019-11" db="EMBL/GenBank/DDBJ databases">
        <authorList>
            <person name="Feng L."/>
        </authorList>
    </citation>
    <scope>NUCLEOTIDE SEQUENCE</scope>
    <source>
        <strain evidence="6">PmerdaeLFYP103</strain>
    </source>
</reference>
<dbReference type="InterPro" id="IPR001431">
    <property type="entry name" value="Pept_M16_Zn_BS"/>
</dbReference>
<dbReference type="GO" id="GO:0046872">
    <property type="term" value="F:metal ion binding"/>
    <property type="evidence" value="ECO:0007669"/>
    <property type="project" value="InterPro"/>
</dbReference>
<dbReference type="Pfam" id="PF00675">
    <property type="entry name" value="Peptidase_M16"/>
    <property type="match status" value="1"/>
</dbReference>
<evidence type="ECO:0000256" key="3">
    <source>
        <dbReference type="RuleBase" id="RU004447"/>
    </source>
</evidence>
<dbReference type="InterPro" id="IPR011249">
    <property type="entry name" value="Metalloenz_LuxS/M16"/>
</dbReference>